<gene>
    <name evidence="2" type="ORF">IPO85_08615</name>
</gene>
<protein>
    <recommendedName>
        <fullName evidence="1">PKD-like domain-containing protein</fullName>
    </recommendedName>
</protein>
<proteinExistence type="predicted"/>
<evidence type="ECO:0000259" key="1">
    <source>
        <dbReference type="Pfam" id="PF19408"/>
    </source>
</evidence>
<accession>A0A9D7S870</accession>
<reference evidence="2 3" key="1">
    <citation type="submission" date="2020-10" db="EMBL/GenBank/DDBJ databases">
        <title>Connecting structure to function with the recovery of over 1000 high-quality activated sludge metagenome-assembled genomes encoding full-length rRNA genes using long-read sequencing.</title>
        <authorList>
            <person name="Singleton C.M."/>
            <person name="Petriglieri F."/>
            <person name="Kristensen J.M."/>
            <person name="Kirkegaard R.H."/>
            <person name="Michaelsen T.Y."/>
            <person name="Andersen M.H."/>
            <person name="Karst S.M."/>
            <person name="Dueholm M.S."/>
            <person name="Nielsen P.H."/>
            <person name="Albertsen M."/>
        </authorList>
    </citation>
    <scope>NUCLEOTIDE SEQUENCE [LARGE SCALE GENOMIC DNA]</scope>
    <source>
        <strain evidence="2">Ribe_18-Q3-R11-54_BAT3C.373</strain>
    </source>
</reference>
<name>A0A9D7S870_9BACT</name>
<dbReference type="Proteomes" id="UP000808349">
    <property type="component" value="Unassembled WGS sequence"/>
</dbReference>
<dbReference type="AlphaFoldDB" id="A0A9D7S870"/>
<evidence type="ECO:0000313" key="2">
    <source>
        <dbReference type="EMBL" id="MBK9717558.1"/>
    </source>
</evidence>
<dbReference type="Pfam" id="PF19408">
    <property type="entry name" value="PKD_6"/>
    <property type="match status" value="1"/>
</dbReference>
<organism evidence="2 3">
    <name type="scientific">Candidatus Defluviibacterium haderslevense</name>
    <dbReference type="NCBI Taxonomy" id="2981993"/>
    <lineage>
        <taxon>Bacteria</taxon>
        <taxon>Pseudomonadati</taxon>
        <taxon>Bacteroidota</taxon>
        <taxon>Saprospiria</taxon>
        <taxon>Saprospirales</taxon>
        <taxon>Saprospiraceae</taxon>
        <taxon>Candidatus Defluviibacterium</taxon>
    </lineage>
</organism>
<dbReference type="InterPro" id="IPR045829">
    <property type="entry name" value="PKD_6"/>
</dbReference>
<dbReference type="EMBL" id="JADKFW010000004">
    <property type="protein sequence ID" value="MBK9717558.1"/>
    <property type="molecule type" value="Genomic_DNA"/>
</dbReference>
<dbReference type="InterPro" id="IPR011050">
    <property type="entry name" value="Pectin_lyase_fold/virulence"/>
</dbReference>
<dbReference type="SUPFAM" id="SSF51126">
    <property type="entry name" value="Pectin lyase-like"/>
    <property type="match status" value="1"/>
</dbReference>
<feature type="domain" description="PKD-like" evidence="1">
    <location>
        <begin position="341"/>
        <end position="402"/>
    </location>
</feature>
<comment type="caution">
    <text evidence="2">The sequence shown here is derived from an EMBL/GenBank/DDBJ whole genome shotgun (WGS) entry which is preliminary data.</text>
</comment>
<evidence type="ECO:0000313" key="3">
    <source>
        <dbReference type="Proteomes" id="UP000808349"/>
    </source>
</evidence>
<sequence length="404" mass="45798">MESDSDRITSSWAYGNVGQIVRVNKVIQHQIYLDDSLRMSFTLKNKPYFYILKPQSGIGIECFSLLRMDSTAEQSKNISFNYTVGSWIHGISSRYTNFAHVSLNNSSNIEIKGNYFTRSYGYGSGGRGYGVELEMTSGNCLIENNIFEHLRHSVLLQACANGNVIAYNYSFDPFWQETFLPSNSAGDLVLHGNWTFQNLFEGNICQNIVIDNSHGLNGPYNTFYRNRAELYGIFMNSGSGNEQHFIGNEITGSNGLYQLNGTNHIQLANNRNGTILPSNTNTISDTSLYLKTNPYCWQQLNDIPIIGYPNKINEIFNNAFIRYKQNHLTLCRHICPWENKTINIIGPKENCPNQMATYTLSHYLPCTEINWKVTGGKIIKGQGTSQIDVQWNEGTETRLDVEIK</sequence>
<dbReference type="Gene3D" id="2.160.20.10">
    <property type="entry name" value="Single-stranded right-handed beta-helix, Pectin lyase-like"/>
    <property type="match status" value="1"/>
</dbReference>
<dbReference type="InterPro" id="IPR012334">
    <property type="entry name" value="Pectin_lyas_fold"/>
</dbReference>